<evidence type="ECO:0000256" key="2">
    <source>
        <dbReference type="SAM" id="Phobius"/>
    </source>
</evidence>
<accession>A0ABP9PYZ3</accession>
<keyword evidence="5" id="KW-1185">Reference proteome</keyword>
<protein>
    <recommendedName>
        <fullName evidence="6">Secreted protein</fullName>
    </recommendedName>
</protein>
<evidence type="ECO:0000313" key="5">
    <source>
        <dbReference type="Proteomes" id="UP001500221"/>
    </source>
</evidence>
<proteinExistence type="predicted"/>
<keyword evidence="3" id="KW-0732">Signal</keyword>
<evidence type="ECO:0000313" key="4">
    <source>
        <dbReference type="EMBL" id="GAA5154543.1"/>
    </source>
</evidence>
<feature type="signal peptide" evidence="3">
    <location>
        <begin position="1"/>
        <end position="29"/>
    </location>
</feature>
<feature type="region of interest" description="Disordered" evidence="1">
    <location>
        <begin position="74"/>
        <end position="121"/>
    </location>
</feature>
<organism evidence="4 5">
    <name type="scientific">Nocardioides marinquilinus</name>
    <dbReference type="NCBI Taxonomy" id="1210400"/>
    <lineage>
        <taxon>Bacteria</taxon>
        <taxon>Bacillati</taxon>
        <taxon>Actinomycetota</taxon>
        <taxon>Actinomycetes</taxon>
        <taxon>Propionibacteriales</taxon>
        <taxon>Nocardioidaceae</taxon>
        <taxon>Nocardioides</taxon>
    </lineage>
</organism>
<evidence type="ECO:0000256" key="3">
    <source>
        <dbReference type="SAM" id="SignalP"/>
    </source>
</evidence>
<name>A0ABP9PYZ3_9ACTN</name>
<keyword evidence="2" id="KW-0812">Transmembrane</keyword>
<feature type="chain" id="PRO_5045635686" description="Secreted protein" evidence="3">
    <location>
        <begin position="30"/>
        <end position="121"/>
    </location>
</feature>
<dbReference type="EMBL" id="BAABKG010000005">
    <property type="protein sequence ID" value="GAA5154543.1"/>
    <property type="molecule type" value="Genomic_DNA"/>
</dbReference>
<gene>
    <name evidence="4" type="ORF">GCM10023340_38280</name>
</gene>
<keyword evidence="2" id="KW-1133">Transmembrane helix</keyword>
<comment type="caution">
    <text evidence="4">The sequence shown here is derived from an EMBL/GenBank/DDBJ whole genome shotgun (WGS) entry which is preliminary data.</text>
</comment>
<feature type="transmembrane region" description="Helical" evidence="2">
    <location>
        <begin position="45"/>
        <end position="67"/>
    </location>
</feature>
<reference evidence="5" key="1">
    <citation type="journal article" date="2019" name="Int. J. Syst. Evol. Microbiol.">
        <title>The Global Catalogue of Microorganisms (GCM) 10K type strain sequencing project: providing services to taxonomists for standard genome sequencing and annotation.</title>
        <authorList>
            <consortium name="The Broad Institute Genomics Platform"/>
            <consortium name="The Broad Institute Genome Sequencing Center for Infectious Disease"/>
            <person name="Wu L."/>
            <person name="Ma J."/>
        </authorList>
    </citation>
    <scope>NUCLEOTIDE SEQUENCE [LARGE SCALE GENOMIC DNA]</scope>
    <source>
        <strain evidence="5">JCM 18459</strain>
    </source>
</reference>
<keyword evidence="2" id="KW-0472">Membrane</keyword>
<sequence length="121" mass="12288">MTNPTARRATTLVAAVAGALALSAVPASADVPEGWPQSDPVDPWFVIGVLVVVPVVLALVIAAFVYVPAMVRGERVAPGGPQGEDQWLGGPRRTAGELDAPDHGAPADAELDTTGGAGGRW</sequence>
<evidence type="ECO:0000256" key="1">
    <source>
        <dbReference type="SAM" id="MobiDB-lite"/>
    </source>
</evidence>
<evidence type="ECO:0008006" key="6">
    <source>
        <dbReference type="Google" id="ProtNLM"/>
    </source>
</evidence>
<dbReference type="Proteomes" id="UP001500221">
    <property type="component" value="Unassembled WGS sequence"/>
</dbReference>